<gene>
    <name evidence="1" type="ORF">E7Z57_01660</name>
</gene>
<proteinExistence type="predicted"/>
<evidence type="ECO:0000313" key="1">
    <source>
        <dbReference type="EMBL" id="QCX47914.1"/>
    </source>
</evidence>
<name>A0AA92ICV1_RALSL</name>
<protein>
    <submittedName>
        <fullName evidence="1">Uncharacterized protein</fullName>
    </submittedName>
</protein>
<dbReference type="AlphaFoldDB" id="A0AA92ICV1"/>
<dbReference type="EMBL" id="CP039339">
    <property type="protein sequence ID" value="QCX47914.1"/>
    <property type="molecule type" value="Genomic_DNA"/>
</dbReference>
<dbReference type="Proteomes" id="UP000310553">
    <property type="component" value="Chromosome"/>
</dbReference>
<accession>A0AA92ICV1</accession>
<evidence type="ECO:0000313" key="2">
    <source>
        <dbReference type="Proteomes" id="UP000310553"/>
    </source>
</evidence>
<reference evidence="1 2" key="1">
    <citation type="submission" date="2019-04" db="EMBL/GenBank/DDBJ databases">
        <title>Complete Genome of UW386 and Higher Quality Genome of UW700.</title>
        <authorList>
            <person name="Jacobs J."/>
            <person name="Perez A."/>
            <person name="Steidl O."/>
            <person name="Allen C."/>
        </authorList>
    </citation>
    <scope>NUCLEOTIDE SEQUENCE [LARGE SCALE GENOMIC DNA]</scope>
    <source>
        <strain evidence="1 2">UW386</strain>
    </source>
</reference>
<organism evidence="1 2">
    <name type="scientific">Ralstonia solanacearum</name>
    <name type="common">Pseudomonas solanacearum</name>
    <dbReference type="NCBI Taxonomy" id="305"/>
    <lineage>
        <taxon>Bacteria</taxon>
        <taxon>Pseudomonadati</taxon>
        <taxon>Pseudomonadota</taxon>
        <taxon>Betaproteobacteria</taxon>
        <taxon>Burkholderiales</taxon>
        <taxon>Burkholderiaceae</taxon>
        <taxon>Ralstonia</taxon>
        <taxon>Ralstonia solanacearum species complex</taxon>
    </lineage>
</organism>
<sequence length="112" mass="12807">MSAENLSGYLVNIFPISGRDVCNFLKEVLGESELCVIKYFEALGHDEGLGDLWHRVCKSHNEVLTREDLLEVLLNADQIITLDMYVKNDSHRALYIEDGELFEETMSRIADE</sequence>